<comment type="caution">
    <text evidence="2">The sequence shown here is derived from an EMBL/GenBank/DDBJ whole genome shotgun (WGS) entry which is preliminary data.</text>
</comment>
<evidence type="ECO:0000313" key="2">
    <source>
        <dbReference type="EMBL" id="KPC17638.1"/>
    </source>
</evidence>
<keyword evidence="1" id="KW-0472">Membrane</keyword>
<reference evidence="2 3" key="1">
    <citation type="submission" date="2015-07" db="EMBL/GenBank/DDBJ databases">
        <authorList>
            <person name="O'Brien H.E."/>
            <person name="Thakur S."/>
            <person name="Gong Y."/>
            <person name="Wang P.W."/>
            <person name="Guttman D.S."/>
        </authorList>
    </citation>
    <scope>NUCLEOTIDE SEQUENCE [LARGE SCALE GENOMIC DNA]</scope>
    <source>
        <strain evidence="2 3">107</strain>
    </source>
</reference>
<feature type="transmembrane region" description="Helical" evidence="1">
    <location>
        <begin position="79"/>
        <end position="99"/>
    </location>
</feature>
<organism evidence="2 3">
    <name type="scientific">Pseudomonas amygdali pv. lachrymans</name>
    <name type="common">Pseudomonas syringae pv. lachrymans</name>
    <dbReference type="NCBI Taxonomy" id="53707"/>
    <lineage>
        <taxon>Bacteria</taxon>
        <taxon>Pseudomonadati</taxon>
        <taxon>Pseudomonadota</taxon>
        <taxon>Gammaproteobacteria</taxon>
        <taxon>Pseudomonadales</taxon>
        <taxon>Pseudomonadaceae</taxon>
        <taxon>Pseudomonas</taxon>
        <taxon>Pseudomonas amygdali</taxon>
    </lineage>
</organism>
<keyword evidence="1" id="KW-1133">Transmembrane helix</keyword>
<proteinExistence type="predicted"/>
<accession>A0ABR5KS72</accession>
<feature type="transmembrane region" description="Helical" evidence="1">
    <location>
        <begin position="51"/>
        <end position="72"/>
    </location>
</feature>
<dbReference type="EMBL" id="LGLK01000057">
    <property type="protein sequence ID" value="KPC17638.1"/>
    <property type="molecule type" value="Genomic_DNA"/>
</dbReference>
<feature type="transmembrane region" description="Helical" evidence="1">
    <location>
        <begin position="502"/>
        <end position="521"/>
    </location>
</feature>
<reference evidence="2 3" key="2">
    <citation type="submission" date="2015-10" db="EMBL/GenBank/DDBJ databases">
        <title>Comparative genomics and high-throughput reverse genetic screens identify a new phytobacterial MAMP and an Arabidopsis receptor required for immune elicitation.</title>
        <authorList>
            <person name="Mott G.A."/>
            <person name="Thakur S."/>
            <person name="Wang P.W."/>
            <person name="Desveaux D."/>
            <person name="Guttman D.S."/>
        </authorList>
    </citation>
    <scope>NUCLEOTIDE SEQUENCE [LARGE SCALE GENOMIC DNA]</scope>
    <source>
        <strain evidence="2 3">107</strain>
    </source>
</reference>
<evidence type="ECO:0000256" key="1">
    <source>
        <dbReference type="SAM" id="Phobius"/>
    </source>
</evidence>
<name>A0ABR5KS72_PSEAV</name>
<dbReference type="Proteomes" id="UP000037943">
    <property type="component" value="Unassembled WGS sequence"/>
</dbReference>
<keyword evidence="1" id="KW-0812">Transmembrane</keyword>
<feature type="transmembrane region" description="Helical" evidence="1">
    <location>
        <begin position="533"/>
        <end position="552"/>
    </location>
</feature>
<gene>
    <name evidence="2" type="ORF">AC499_0840</name>
</gene>
<keyword evidence="3" id="KW-1185">Reference proteome</keyword>
<feature type="transmembrane region" description="Helical" evidence="1">
    <location>
        <begin position="477"/>
        <end position="495"/>
    </location>
</feature>
<sequence length="1039" mass="114734">MACWRYDRGIINLQCPPMSLNTSASKGGQVSPWLASLSVALLALLPTCAQAFPFIAAGGGAVILPYVLAMLAGLMRSKVAIAATTVSLLGGYWLIYAPYDYVTDTYSFEENRLAGMLGERVHSIRNVRMTAPDLTKGVDFPELNTTQSRVFFVNDGGLAWRNGYEAEFILSNQRFLTKDTILVSAGAELAETIANATGTRWLKGGLIGVLKDYAQRSGYPELDTSECDPNSKCARIGVLGAGFFMRFSGFPYNSKDRMIDLHELMMPNGGGIEVLKGYQNQGRHLSLELYDYPGHELDRGMFNYLHSQGITNVSVHYYDEQVKTRGNIDALASRFGGSNKHLDLADIDFLCHNDTSFVMAFDGKMNTSMLFPETLRANCEAIFLPVEGMLPHQIIAYIKDHPLPQHHRFVGIYTDKSTAFYTKMMLGLMADQGYPVVGITSLDKEHIYVGNPIKQLVDSGLLALSEQIAGPDGRPSILWIGIIFSMLFAVTTMAFMMARHRLVVMLAWSANLGAMLLLNFFARYIPNDLTADIFEVCLTIVVGQLLLAIAVAPRVKSFSKLSGLEFLKKLGFATPPSTQIQKFDQRIFNQLMGRSTGPLIFRSCASGENTGGYDSGRFTSVVARSPYDFGLVAQAWKEMRDASRTPGFVVQPYIEFEVTGAVSSVRDAEGRMAYVIETSTQAEGVTGALDVELNQAVMTRQALTASDIPLHKDLIVLHKALQGHFLAEFGIRQGKVTWLQVMRQQTLLRDHRAFHEAGYVPSALNDYVDLSTQHPMMFMSKAAIGINYLVHQGRVFEKTNSLGSWINSMAFIVPWSILSWLINRAKDRIIGGLPKELSAPSTMFWARVALVVDQITIGKGQAERGVPDQMTARYAATFGTSDVFLDSPAIAIEHLSRYQAFENKNLQPGRINLELQIRDAAREVVQIAYAIECSRSMGQGSGVTWSDSQEPFFNLDEKLVCSGSRVAGAGVIDLRQSVSEGMQKLARGEALTVILARADLSILLEQEHIACIRLEKRPAYTSHFVQRCLAHGIQVELLS</sequence>
<evidence type="ECO:0000313" key="3">
    <source>
        <dbReference type="Proteomes" id="UP000037943"/>
    </source>
</evidence>
<protein>
    <submittedName>
        <fullName evidence="2">Uncharacterized protein</fullName>
    </submittedName>
</protein>